<dbReference type="AlphaFoldDB" id="A0A0F9BRQ1"/>
<gene>
    <name evidence="4" type="ORF">LCGC14_2413920</name>
</gene>
<proteinExistence type="predicted"/>
<dbReference type="PANTHER" id="PTHR35147">
    <property type="entry name" value="CHEMORECEPTOR GLUTAMINE DEAMIDASE CHED-RELATED"/>
    <property type="match status" value="1"/>
</dbReference>
<dbReference type="Pfam" id="PF03975">
    <property type="entry name" value="CheD"/>
    <property type="match status" value="1"/>
</dbReference>
<evidence type="ECO:0000313" key="4">
    <source>
        <dbReference type="EMBL" id="KKL24579.1"/>
    </source>
</evidence>
<sequence length="473" mass="55448">MRILEARLKDGGLLILGGSETFSPQNTCFESISIRDRFYVKNLSSQKEFFKQTIQNVFQSREAKKFRKILDERRKQSIMNKSKEAKKEIKKHTPEKKIKDRTRIKDSLIKKKIHRKKTNQKLLNNTKRQPAEVRITDIVVNNNYNGGLSQKKPDTASANKKHDIRISKDQVKINKLKQLEENLKNRELMVEKREELLKLENEKLEKKRKKVKELFKNANEKEKKINDEIREFGQLKKRLEKREQVIEQRERQLQDRFNQVGQYSKHIIRREIQININSTEIELKEKKEVPFNPFDEKRYDRVEEINSKKELIIPSGYYGLINSFDQNTSATKLSIEGLGSSIALILKDPINNIFAMAHISLPNSSASKQGYHLLFPHTFADTSVRDLFNNLIYHGAKEPNISAMIVGGAKLFLEYDKTYQENIEIVKKELKLLDIEVTAEDIGGLSERSVYYDTINDTIFVKKSWEFQYRAIV</sequence>
<dbReference type="InterPro" id="IPR038592">
    <property type="entry name" value="CheD-like_sf"/>
</dbReference>
<protein>
    <submittedName>
        <fullName evidence="4">Uncharacterized protein</fullName>
    </submittedName>
</protein>
<dbReference type="Gene3D" id="3.30.1330.200">
    <property type="match status" value="1"/>
</dbReference>
<dbReference type="GO" id="GO:0006935">
    <property type="term" value="P:chemotaxis"/>
    <property type="evidence" value="ECO:0007669"/>
    <property type="project" value="UniProtKB-KW"/>
</dbReference>
<name>A0A0F9BRQ1_9ZZZZ</name>
<keyword evidence="3" id="KW-0175">Coiled coil</keyword>
<dbReference type="InterPro" id="IPR005659">
    <property type="entry name" value="Chemorcpt_Glu_NH3ase_CheD"/>
</dbReference>
<evidence type="ECO:0000256" key="1">
    <source>
        <dbReference type="ARBA" id="ARBA00022500"/>
    </source>
</evidence>
<reference evidence="4" key="1">
    <citation type="journal article" date="2015" name="Nature">
        <title>Complex archaea that bridge the gap between prokaryotes and eukaryotes.</title>
        <authorList>
            <person name="Spang A."/>
            <person name="Saw J.H."/>
            <person name="Jorgensen S.L."/>
            <person name="Zaremba-Niedzwiedzka K."/>
            <person name="Martijn J."/>
            <person name="Lind A.E."/>
            <person name="van Eijk R."/>
            <person name="Schleper C."/>
            <person name="Guy L."/>
            <person name="Ettema T.J."/>
        </authorList>
    </citation>
    <scope>NUCLEOTIDE SEQUENCE</scope>
</reference>
<dbReference type="PANTHER" id="PTHR35147:SF1">
    <property type="entry name" value="CHEMORECEPTOR GLUTAMINE DEAMIDASE CHED-RELATED"/>
    <property type="match status" value="1"/>
</dbReference>
<evidence type="ECO:0000256" key="3">
    <source>
        <dbReference type="SAM" id="Coils"/>
    </source>
</evidence>
<keyword evidence="1" id="KW-0145">Chemotaxis</keyword>
<keyword evidence="2" id="KW-0378">Hydrolase</keyword>
<dbReference type="EMBL" id="LAZR01036539">
    <property type="protein sequence ID" value="KKL24579.1"/>
    <property type="molecule type" value="Genomic_DNA"/>
</dbReference>
<feature type="non-terminal residue" evidence="4">
    <location>
        <position position="1"/>
    </location>
</feature>
<dbReference type="SUPFAM" id="SSF64438">
    <property type="entry name" value="CNF1/YfiH-like putative cysteine hydrolases"/>
    <property type="match status" value="1"/>
</dbReference>
<feature type="coiled-coil region" evidence="3">
    <location>
        <begin position="166"/>
        <end position="289"/>
    </location>
</feature>
<organism evidence="4">
    <name type="scientific">marine sediment metagenome</name>
    <dbReference type="NCBI Taxonomy" id="412755"/>
    <lineage>
        <taxon>unclassified sequences</taxon>
        <taxon>metagenomes</taxon>
        <taxon>ecological metagenomes</taxon>
    </lineage>
</organism>
<comment type="caution">
    <text evidence="4">The sequence shown here is derived from an EMBL/GenBank/DDBJ whole genome shotgun (WGS) entry which is preliminary data.</text>
</comment>
<evidence type="ECO:0000256" key="2">
    <source>
        <dbReference type="ARBA" id="ARBA00022801"/>
    </source>
</evidence>
<dbReference type="GO" id="GO:0050568">
    <property type="term" value="F:protein-glutamine glutaminase activity"/>
    <property type="evidence" value="ECO:0007669"/>
    <property type="project" value="InterPro"/>
</dbReference>
<dbReference type="InterPro" id="IPR011324">
    <property type="entry name" value="Cytotoxic_necrot_fac-like_cat"/>
</dbReference>
<dbReference type="CDD" id="cd16352">
    <property type="entry name" value="CheD"/>
    <property type="match status" value="1"/>
</dbReference>
<accession>A0A0F9BRQ1</accession>